<dbReference type="Proteomes" id="UP001232445">
    <property type="component" value="Unassembled WGS sequence"/>
</dbReference>
<evidence type="ECO:0000256" key="1">
    <source>
        <dbReference type="SAM" id="MobiDB-lite"/>
    </source>
</evidence>
<gene>
    <name evidence="2" type="ORF">J2S00_003941</name>
</gene>
<evidence type="ECO:0000313" key="3">
    <source>
        <dbReference type="Proteomes" id="UP001232445"/>
    </source>
</evidence>
<dbReference type="RefSeq" id="WP_307343779.1">
    <property type="nucleotide sequence ID" value="NZ_JAUSUQ010000032.1"/>
</dbReference>
<evidence type="ECO:0000313" key="2">
    <source>
        <dbReference type="EMBL" id="MDQ0341097.1"/>
    </source>
</evidence>
<protein>
    <submittedName>
        <fullName evidence="2">Uncharacterized protein</fullName>
    </submittedName>
</protein>
<reference evidence="2 3" key="1">
    <citation type="submission" date="2023-07" db="EMBL/GenBank/DDBJ databases">
        <title>Genomic Encyclopedia of Type Strains, Phase IV (KMG-IV): sequencing the most valuable type-strain genomes for metagenomic binning, comparative biology and taxonomic classification.</title>
        <authorList>
            <person name="Goeker M."/>
        </authorList>
    </citation>
    <scope>NUCLEOTIDE SEQUENCE [LARGE SCALE GENOMIC DNA]</scope>
    <source>
        <strain evidence="2 3">DSM 17740</strain>
    </source>
</reference>
<name>A0ABU0CY84_9BACI</name>
<comment type="caution">
    <text evidence="2">The sequence shown here is derived from an EMBL/GenBank/DDBJ whole genome shotgun (WGS) entry which is preliminary data.</text>
</comment>
<proteinExistence type="predicted"/>
<feature type="compositionally biased region" description="Basic and acidic residues" evidence="1">
    <location>
        <begin position="1"/>
        <end position="19"/>
    </location>
</feature>
<feature type="region of interest" description="Disordered" evidence="1">
    <location>
        <begin position="1"/>
        <end position="29"/>
    </location>
</feature>
<sequence length="64" mass="7258">MKQRLLQEIKSATDGEDKQSGLSYMSSLFHPNHRNKPTVTIMTHSSELKYVIIVIVGVRKDEDG</sequence>
<dbReference type="EMBL" id="JAUSUQ010000032">
    <property type="protein sequence ID" value="MDQ0341097.1"/>
    <property type="molecule type" value="Genomic_DNA"/>
</dbReference>
<keyword evidence="3" id="KW-1185">Reference proteome</keyword>
<organism evidence="2 3">
    <name type="scientific">Caldalkalibacillus uzonensis</name>
    <dbReference type="NCBI Taxonomy" id="353224"/>
    <lineage>
        <taxon>Bacteria</taxon>
        <taxon>Bacillati</taxon>
        <taxon>Bacillota</taxon>
        <taxon>Bacilli</taxon>
        <taxon>Bacillales</taxon>
        <taxon>Bacillaceae</taxon>
        <taxon>Caldalkalibacillus</taxon>
    </lineage>
</organism>
<accession>A0ABU0CY84</accession>